<dbReference type="eggNOG" id="ENOG502TFDF">
    <property type="taxonomic scope" value="Eukaryota"/>
</dbReference>
<dbReference type="KEGG" id="val:VDBG_07197"/>
<feature type="region of interest" description="Disordered" evidence="1">
    <location>
        <begin position="1"/>
        <end position="51"/>
    </location>
</feature>
<evidence type="ECO:0000313" key="3">
    <source>
        <dbReference type="Proteomes" id="UP000008698"/>
    </source>
</evidence>
<dbReference type="OMA" id="FCPSYES"/>
<dbReference type="OrthoDB" id="5376010at2759"/>
<dbReference type="HOGENOM" id="CLU_422228_0_0_1"/>
<gene>
    <name evidence="2" type="ORF">VDBG_07197</name>
</gene>
<reference evidence="3" key="1">
    <citation type="journal article" date="2011" name="PLoS Pathog.">
        <title>Comparative genomics yields insights into niche adaptation of plant vascular wilt pathogens.</title>
        <authorList>
            <person name="Klosterman S.J."/>
            <person name="Subbarao K.V."/>
            <person name="Kang S."/>
            <person name="Veronese P."/>
            <person name="Gold S.E."/>
            <person name="Thomma B.P.H.J."/>
            <person name="Chen Z."/>
            <person name="Henrissat B."/>
            <person name="Lee Y.-H."/>
            <person name="Park J."/>
            <person name="Garcia-Pedrajas M.D."/>
            <person name="Barbara D.J."/>
            <person name="Anchieta A."/>
            <person name="de Jonge R."/>
            <person name="Santhanam P."/>
            <person name="Maruthachalam K."/>
            <person name="Atallah Z."/>
            <person name="Amyotte S.G."/>
            <person name="Paz Z."/>
            <person name="Inderbitzin P."/>
            <person name="Hayes R.J."/>
            <person name="Heiman D.I."/>
            <person name="Young S."/>
            <person name="Zeng Q."/>
            <person name="Engels R."/>
            <person name="Galagan J."/>
            <person name="Cuomo C.A."/>
            <person name="Dobinson K.F."/>
            <person name="Ma L.-J."/>
        </authorList>
    </citation>
    <scope>NUCLEOTIDE SEQUENCE [LARGE SCALE GENOMIC DNA]</scope>
    <source>
        <strain evidence="3">VaMs.102 / ATCC MYA-4576 / FGSC 10136</strain>
    </source>
</reference>
<evidence type="ECO:0000256" key="1">
    <source>
        <dbReference type="SAM" id="MobiDB-lite"/>
    </source>
</evidence>
<organism evidence="3">
    <name type="scientific">Verticillium alfalfae (strain VaMs.102 / ATCC MYA-4576 / FGSC 10136)</name>
    <name type="common">Verticillium wilt of alfalfa</name>
    <name type="synonym">Verticillium albo-atrum</name>
    <dbReference type="NCBI Taxonomy" id="526221"/>
    <lineage>
        <taxon>Eukaryota</taxon>
        <taxon>Fungi</taxon>
        <taxon>Dikarya</taxon>
        <taxon>Ascomycota</taxon>
        <taxon>Pezizomycotina</taxon>
        <taxon>Sordariomycetes</taxon>
        <taxon>Hypocreomycetidae</taxon>
        <taxon>Glomerellales</taxon>
        <taxon>Plectosphaerellaceae</taxon>
        <taxon>Verticillium</taxon>
    </lineage>
</organism>
<dbReference type="AlphaFoldDB" id="C9SQG2"/>
<accession>C9SQG2</accession>
<dbReference type="GeneID" id="9527625"/>
<sequence>MLNWAGDNDGPNPGGAGPDYHSDSGSESVQQSAPAAQVSPMQTYGNQHTETPREVLADQDAALQAAIDFEINRARATNYRPPSPDSVEDSQPQTFPRIQNYRDLISPRPTNIIGAPLGRDLSALEAADALVQQWERIYQENLVQHGEEAVQDIAEQLMQARRDRNAIEAIDDREYIEKSLSETEVFRNRVIAERIEVLLNALRLSECEGEIVNMRAAVQCYREGSIRPSDYFALIYAGNLVDFAPSYESFTHNRAERLDRYAAEHGTGWLWFEPPLNSSSSLAGAGSINALKGTWAMETDNAFGMGEYSVTMGFKRINDINYRKAKEAEDIKTKLKGSWEDDILAAVLSAKSKPKTERSFQAHKKHKDLLERVKKPPLKMFDLKLPAPAEEHSTTRSKAVRLYYRMLLDTGATLPMLYKEDFAALGIKPATYAASSTMRIVTANGSRQTSVYELHVSVCDTRTCQSLVDESEPVWPQAHPSLGGILPVAQIMVASGDQVPPSNGMSMDDRVISITEKAEGKSSLRLSGLLPLKTCYMQSTPGLGAIWLGEDRRDVLGAQRMPGQMRWEAGSTEVFDPGHPRMDWHQLEQDNGGNPTLVRIAHDVMDEKGERVVRLTDVEQDGWHGRSRTVIVDRDGSTRPAVEMEPRQH</sequence>
<dbReference type="RefSeq" id="XP_003002626.1">
    <property type="nucleotide sequence ID" value="XM_003002580.1"/>
</dbReference>
<feature type="compositionally biased region" description="Polar residues" evidence="1">
    <location>
        <begin position="23"/>
        <end position="49"/>
    </location>
</feature>
<feature type="compositionally biased region" description="Low complexity" evidence="1">
    <location>
        <begin position="1"/>
        <end position="11"/>
    </location>
</feature>
<name>C9SQG2_VERA1</name>
<protein>
    <submittedName>
        <fullName evidence="2">Uncharacterized protein</fullName>
    </submittedName>
</protein>
<proteinExistence type="predicted"/>
<dbReference type="Proteomes" id="UP000008698">
    <property type="component" value="Unassembled WGS sequence"/>
</dbReference>
<keyword evidence="3" id="KW-1185">Reference proteome</keyword>
<evidence type="ECO:0000313" key="2">
    <source>
        <dbReference type="EMBL" id="EEY21087.1"/>
    </source>
</evidence>
<dbReference type="EMBL" id="DS985222">
    <property type="protein sequence ID" value="EEY21087.1"/>
    <property type="molecule type" value="Genomic_DNA"/>
</dbReference>
<dbReference type="STRING" id="526221.C9SQG2"/>